<dbReference type="PANTHER" id="PTHR43134">
    <property type="entry name" value="SIGNAL RECOGNITION PARTICLE RECEPTOR SUBUNIT ALPHA"/>
    <property type="match status" value="1"/>
</dbReference>
<dbReference type="InterPro" id="IPR027417">
    <property type="entry name" value="P-loop_NTPase"/>
</dbReference>
<comment type="subcellular location">
    <subcellularLocation>
        <location evidence="1">Cell membrane</location>
        <topology evidence="1">Peripheral membrane protein</topology>
        <orientation evidence="1">Cytoplasmic side</orientation>
    </subcellularLocation>
</comment>
<accession>A0ABU5MSC0</accession>
<evidence type="ECO:0000256" key="4">
    <source>
        <dbReference type="ARBA" id="ARBA00022490"/>
    </source>
</evidence>
<evidence type="ECO:0000256" key="5">
    <source>
        <dbReference type="ARBA" id="ARBA00022741"/>
    </source>
</evidence>
<evidence type="ECO:0000256" key="6">
    <source>
        <dbReference type="ARBA" id="ARBA00022801"/>
    </source>
</evidence>
<keyword evidence="4" id="KW-0963">Cytoplasm</keyword>
<protein>
    <submittedName>
        <fullName evidence="12">Signal recognition particle-docking protein FtsY</fullName>
    </submittedName>
</protein>
<dbReference type="InterPro" id="IPR004390">
    <property type="entry name" value="SR_rcpt_FtsY"/>
</dbReference>
<evidence type="ECO:0000256" key="7">
    <source>
        <dbReference type="ARBA" id="ARBA00023134"/>
    </source>
</evidence>
<evidence type="ECO:0000313" key="12">
    <source>
        <dbReference type="EMBL" id="MDZ8117096.1"/>
    </source>
</evidence>
<dbReference type="InterPro" id="IPR036225">
    <property type="entry name" value="SRP/SRP_N"/>
</dbReference>
<keyword evidence="3" id="KW-1003">Cell membrane</keyword>
<dbReference type="SMART" id="SM00962">
    <property type="entry name" value="SRP54"/>
    <property type="match status" value="1"/>
</dbReference>
<dbReference type="Proteomes" id="UP001290861">
    <property type="component" value="Unassembled WGS sequence"/>
</dbReference>
<dbReference type="SMART" id="SM00382">
    <property type="entry name" value="AAA"/>
    <property type="match status" value="1"/>
</dbReference>
<dbReference type="InterPro" id="IPR003593">
    <property type="entry name" value="AAA+_ATPase"/>
</dbReference>
<sequence length="299" mass="32763">MAGWLRALRKTRSIIGRVFSSKTNLEEMAVEEIEEILLRSDVPARLTMKIVDELEFPTRKASRRERLTDMLIKELGETPDFHWPSDKKPYVLMLLGINGSGKTTTAAKLAKKAMNEGRKPMLCGSDTFRAAGSSQLKLWSEKVGCDFVGGEMGHDAAGVAFNAVEAAIEKNCDVVMVDTAGRMHTKTPLMDELPKMCRAMNKRRAGAPDEVWMVLDASLGQNAVIQAKQFNEVVPLTGIVVTKLDGSSKAGFLFSVKNELHVPILFAGLGEGEDDLVPFDPQAFVDALFDDEGSTESPD</sequence>
<evidence type="ECO:0000256" key="8">
    <source>
        <dbReference type="ARBA" id="ARBA00023136"/>
    </source>
</evidence>
<evidence type="ECO:0000256" key="1">
    <source>
        <dbReference type="ARBA" id="ARBA00004413"/>
    </source>
</evidence>
<comment type="similarity">
    <text evidence="2">Belongs to the GTP-binding SRP family.</text>
</comment>
<feature type="domain" description="SRP54-type proteins GTP-binding" evidence="11">
    <location>
        <begin position="263"/>
        <end position="276"/>
    </location>
</feature>
<keyword evidence="7" id="KW-0342">GTP-binding</keyword>
<dbReference type="SUPFAM" id="SSF52540">
    <property type="entry name" value="P-loop containing nucleoside triphosphate hydrolases"/>
    <property type="match status" value="1"/>
</dbReference>
<dbReference type="Pfam" id="PF00448">
    <property type="entry name" value="SRP54"/>
    <property type="match status" value="1"/>
</dbReference>
<dbReference type="PROSITE" id="PS00300">
    <property type="entry name" value="SRP54"/>
    <property type="match status" value="1"/>
</dbReference>
<dbReference type="Gene3D" id="3.40.50.300">
    <property type="entry name" value="P-loop containing nucleotide triphosphate hydrolases"/>
    <property type="match status" value="1"/>
</dbReference>
<comment type="caution">
    <text evidence="12">The sequence shown here is derived from an EMBL/GenBank/DDBJ whole genome shotgun (WGS) entry which is preliminary data.</text>
</comment>
<evidence type="ECO:0000256" key="10">
    <source>
        <dbReference type="ARBA" id="ARBA00048027"/>
    </source>
</evidence>
<keyword evidence="6" id="KW-0378">Hydrolase</keyword>
<reference evidence="12 13" key="1">
    <citation type="journal article" date="2024" name="Appl. Environ. Microbiol.">
        <title>Pontiella agarivorans sp. nov., a novel marine anaerobic bacterium capable of degrading macroalgal polysaccharides and fixing nitrogen.</title>
        <authorList>
            <person name="Liu N."/>
            <person name="Kivenson V."/>
            <person name="Peng X."/>
            <person name="Cui Z."/>
            <person name="Lankiewicz T.S."/>
            <person name="Gosselin K.M."/>
            <person name="English C.J."/>
            <person name="Blair E.M."/>
            <person name="O'Malley M.A."/>
            <person name="Valentine D.L."/>
        </authorList>
    </citation>
    <scope>NUCLEOTIDE SEQUENCE [LARGE SCALE GENOMIC DNA]</scope>
    <source>
        <strain evidence="12 13">NLcol2</strain>
    </source>
</reference>
<dbReference type="InterPro" id="IPR000897">
    <property type="entry name" value="SRP54_GTPase_dom"/>
</dbReference>
<dbReference type="PANTHER" id="PTHR43134:SF1">
    <property type="entry name" value="SIGNAL RECOGNITION PARTICLE RECEPTOR SUBUNIT ALPHA"/>
    <property type="match status" value="1"/>
</dbReference>
<proteinExistence type="inferred from homology"/>
<evidence type="ECO:0000259" key="11">
    <source>
        <dbReference type="PROSITE" id="PS00300"/>
    </source>
</evidence>
<organism evidence="12 13">
    <name type="scientific">Pontiella agarivorans</name>
    <dbReference type="NCBI Taxonomy" id="3038953"/>
    <lineage>
        <taxon>Bacteria</taxon>
        <taxon>Pseudomonadati</taxon>
        <taxon>Kiritimatiellota</taxon>
        <taxon>Kiritimatiellia</taxon>
        <taxon>Kiritimatiellales</taxon>
        <taxon>Pontiellaceae</taxon>
        <taxon>Pontiella</taxon>
    </lineage>
</organism>
<dbReference type="Gene3D" id="1.20.120.140">
    <property type="entry name" value="Signal recognition particle SRP54, nucleotide-binding domain"/>
    <property type="match status" value="1"/>
</dbReference>
<evidence type="ECO:0000256" key="3">
    <source>
        <dbReference type="ARBA" id="ARBA00022475"/>
    </source>
</evidence>
<dbReference type="SUPFAM" id="SSF47364">
    <property type="entry name" value="Domain of the SRP/SRP receptor G-proteins"/>
    <property type="match status" value="1"/>
</dbReference>
<dbReference type="InterPro" id="IPR042101">
    <property type="entry name" value="SRP54_N_sf"/>
</dbReference>
<dbReference type="NCBIfam" id="TIGR00064">
    <property type="entry name" value="ftsY"/>
    <property type="match status" value="1"/>
</dbReference>
<comment type="catalytic activity">
    <reaction evidence="10">
        <text>GTP + H2O = GDP + phosphate + H(+)</text>
        <dbReference type="Rhea" id="RHEA:19669"/>
        <dbReference type="ChEBI" id="CHEBI:15377"/>
        <dbReference type="ChEBI" id="CHEBI:15378"/>
        <dbReference type="ChEBI" id="CHEBI:37565"/>
        <dbReference type="ChEBI" id="CHEBI:43474"/>
        <dbReference type="ChEBI" id="CHEBI:58189"/>
        <dbReference type="EC" id="3.6.5.4"/>
    </reaction>
</comment>
<keyword evidence="8" id="KW-0472">Membrane</keyword>
<name>A0ABU5MSC0_9BACT</name>
<keyword evidence="13" id="KW-1185">Reference proteome</keyword>
<keyword evidence="5" id="KW-0547">Nucleotide-binding</keyword>
<dbReference type="CDD" id="cd17874">
    <property type="entry name" value="FtsY"/>
    <property type="match status" value="1"/>
</dbReference>
<dbReference type="Pfam" id="PF02881">
    <property type="entry name" value="SRP54_N"/>
    <property type="match status" value="1"/>
</dbReference>
<gene>
    <name evidence="12" type="primary">ftsY</name>
    <name evidence="12" type="ORF">P9H32_00525</name>
</gene>
<dbReference type="RefSeq" id="WP_322606901.1">
    <property type="nucleotide sequence ID" value="NZ_JARVCO010000002.1"/>
</dbReference>
<evidence type="ECO:0000256" key="9">
    <source>
        <dbReference type="ARBA" id="ARBA00023170"/>
    </source>
</evidence>
<dbReference type="InterPro" id="IPR013822">
    <property type="entry name" value="Signal_recog_particl_SRP54_hlx"/>
</dbReference>
<keyword evidence="9" id="KW-0675">Receptor</keyword>
<evidence type="ECO:0000256" key="2">
    <source>
        <dbReference type="ARBA" id="ARBA00008531"/>
    </source>
</evidence>
<dbReference type="EMBL" id="JARVCO010000002">
    <property type="protein sequence ID" value="MDZ8117096.1"/>
    <property type="molecule type" value="Genomic_DNA"/>
</dbReference>
<evidence type="ECO:0000313" key="13">
    <source>
        <dbReference type="Proteomes" id="UP001290861"/>
    </source>
</evidence>